<reference evidence="1" key="1">
    <citation type="submission" date="2019-03" db="EMBL/GenBank/DDBJ databases">
        <title>Complete genome sequence of enteropathogenic Citrobacter rodentium strain DBS100.</title>
        <authorList>
            <person name="Popov G."/>
            <person name="Fiebig A."/>
            <person name="Shideler S."/>
            <person name="Coombes B."/>
            <person name="Savchenko A."/>
        </authorList>
    </citation>
    <scope>NUCLEOTIDE SEQUENCE</scope>
    <source>
        <strain evidence="1">DBS100</strain>
    </source>
</reference>
<name>A0A482PC45_CITRO</name>
<proteinExistence type="predicted"/>
<sequence length="32" mass="3600">MPINLTSYLWVQGLKVVPAVVFSNFSNFTLVD</sequence>
<gene>
    <name evidence="1" type="ORF">E2R62_02515</name>
</gene>
<accession>A0A482PC45</accession>
<dbReference type="RefSeq" id="WP_148222075.1">
    <property type="nucleotide sequence ID" value="NZ_CAJTBI010000024.1"/>
</dbReference>
<protein>
    <submittedName>
        <fullName evidence="1">Uncharacterized protein</fullName>
    </submittedName>
</protein>
<organism evidence="1">
    <name type="scientific">Citrobacter rodentium</name>
    <dbReference type="NCBI Taxonomy" id="67825"/>
    <lineage>
        <taxon>Bacteria</taxon>
        <taxon>Pseudomonadati</taxon>
        <taxon>Pseudomonadota</taxon>
        <taxon>Gammaproteobacteria</taxon>
        <taxon>Enterobacterales</taxon>
        <taxon>Enterobacteriaceae</taxon>
        <taxon>Citrobacter</taxon>
    </lineage>
</organism>
<dbReference type="AlphaFoldDB" id="A0A482PC45"/>
<dbReference type="EMBL" id="CP038008">
    <property type="protein sequence ID" value="QBY27815.1"/>
    <property type="molecule type" value="Genomic_DNA"/>
</dbReference>
<evidence type="ECO:0000313" key="1">
    <source>
        <dbReference type="EMBL" id="QBY27815.1"/>
    </source>
</evidence>